<dbReference type="GO" id="GO:0015035">
    <property type="term" value="F:protein-disulfide reductase activity"/>
    <property type="evidence" value="ECO:0007669"/>
    <property type="project" value="TreeGrafter"/>
</dbReference>
<keyword evidence="5" id="KW-0732">Signal</keyword>
<protein>
    <submittedName>
        <fullName evidence="7">Thioredoxin family protein</fullName>
    </submittedName>
</protein>
<evidence type="ECO:0000256" key="2">
    <source>
        <dbReference type="ARBA" id="ARBA00022982"/>
    </source>
</evidence>
<keyword evidence="3" id="KW-1015">Disulfide bond</keyword>
<dbReference type="InterPro" id="IPR036249">
    <property type="entry name" value="Thioredoxin-like_sf"/>
</dbReference>
<proteinExistence type="predicted"/>
<dbReference type="GO" id="GO:0005737">
    <property type="term" value="C:cytoplasm"/>
    <property type="evidence" value="ECO:0007669"/>
    <property type="project" value="TreeGrafter"/>
</dbReference>
<dbReference type="Pfam" id="PF00085">
    <property type="entry name" value="Thioredoxin"/>
    <property type="match status" value="1"/>
</dbReference>
<dbReference type="SUPFAM" id="SSF52833">
    <property type="entry name" value="Thioredoxin-like"/>
    <property type="match status" value="1"/>
</dbReference>
<feature type="signal peptide" evidence="5">
    <location>
        <begin position="1"/>
        <end position="25"/>
    </location>
</feature>
<keyword evidence="8" id="KW-1185">Reference proteome</keyword>
<evidence type="ECO:0000256" key="4">
    <source>
        <dbReference type="ARBA" id="ARBA00023284"/>
    </source>
</evidence>
<keyword evidence="2" id="KW-0249">Electron transport</keyword>
<evidence type="ECO:0000259" key="6">
    <source>
        <dbReference type="PROSITE" id="PS51352"/>
    </source>
</evidence>
<reference evidence="7" key="1">
    <citation type="submission" date="2020-02" db="EMBL/GenBank/DDBJ databases">
        <title>Draft genome sequence of Candidatus Afipia apatlaquensis IBT-C3, a potential strain for decolorization of textile dyes.</title>
        <authorList>
            <person name="Sanchez-Reyes A."/>
            <person name="Breton-Deval L."/>
            <person name="Mangelson H."/>
            <person name="Sanchez-Flores A."/>
        </authorList>
    </citation>
    <scope>NUCLEOTIDE SEQUENCE [LARGE SCALE GENOMIC DNA]</scope>
    <source>
        <strain evidence="7">IBT-C3</strain>
    </source>
</reference>
<dbReference type="InterPro" id="IPR017937">
    <property type="entry name" value="Thioredoxin_CS"/>
</dbReference>
<feature type="chain" id="PRO_5028891697" evidence="5">
    <location>
        <begin position="26"/>
        <end position="131"/>
    </location>
</feature>
<dbReference type="PROSITE" id="PS51352">
    <property type="entry name" value="THIOREDOXIN_2"/>
    <property type="match status" value="1"/>
</dbReference>
<comment type="caution">
    <text evidence="7">The sequence shown here is derived from an EMBL/GenBank/DDBJ whole genome shotgun (WGS) entry which is preliminary data.</text>
</comment>
<feature type="domain" description="Thioredoxin" evidence="6">
    <location>
        <begin position="17"/>
        <end position="131"/>
    </location>
</feature>
<accession>A0A7C9VFC2</accession>
<evidence type="ECO:0000313" key="7">
    <source>
        <dbReference type="EMBL" id="NGX95806.1"/>
    </source>
</evidence>
<keyword evidence="4" id="KW-0676">Redox-active center</keyword>
<evidence type="ECO:0000313" key="8">
    <source>
        <dbReference type="Proteomes" id="UP000480266"/>
    </source>
</evidence>
<dbReference type="PROSITE" id="PS00194">
    <property type="entry name" value="THIOREDOXIN_1"/>
    <property type="match status" value="1"/>
</dbReference>
<dbReference type="AlphaFoldDB" id="A0A7C9VFC2"/>
<dbReference type="PANTHER" id="PTHR45663">
    <property type="entry name" value="GEO12009P1"/>
    <property type="match status" value="1"/>
</dbReference>
<dbReference type="Gene3D" id="3.40.30.10">
    <property type="entry name" value="Glutaredoxin"/>
    <property type="match status" value="1"/>
</dbReference>
<dbReference type="EMBL" id="JAAMRR010000589">
    <property type="protein sequence ID" value="NGX95806.1"/>
    <property type="molecule type" value="Genomic_DNA"/>
</dbReference>
<dbReference type="Proteomes" id="UP000480266">
    <property type="component" value="Unassembled WGS sequence"/>
</dbReference>
<dbReference type="InterPro" id="IPR013766">
    <property type="entry name" value="Thioredoxin_domain"/>
</dbReference>
<organism evidence="7 8">
    <name type="scientific">Candidatus Afipia apatlaquensis</name>
    <dbReference type="NCBI Taxonomy" id="2712852"/>
    <lineage>
        <taxon>Bacteria</taxon>
        <taxon>Pseudomonadati</taxon>
        <taxon>Pseudomonadota</taxon>
        <taxon>Alphaproteobacteria</taxon>
        <taxon>Hyphomicrobiales</taxon>
        <taxon>Nitrobacteraceae</taxon>
        <taxon>Afipia</taxon>
    </lineage>
</organism>
<evidence type="ECO:0000256" key="5">
    <source>
        <dbReference type="SAM" id="SignalP"/>
    </source>
</evidence>
<name>A0A7C9VFC2_9BRAD</name>
<keyword evidence="1" id="KW-0813">Transport</keyword>
<dbReference type="CDD" id="cd02947">
    <property type="entry name" value="TRX_family"/>
    <property type="match status" value="1"/>
</dbReference>
<evidence type="ECO:0000256" key="3">
    <source>
        <dbReference type="ARBA" id="ARBA00023157"/>
    </source>
</evidence>
<gene>
    <name evidence="7" type="ORF">G4V63_11415</name>
</gene>
<sequence length="131" mass="14259">MNVVRSLKLAIFASTALIYALPALAFGARPFDGKAFEAAQASGKPVLLEITAPWCPTCRAQKPILEKLGAEQKFAPIVAFTIDFDSQKDLLRKFNVRAQSTLISFKGKQEVARSTGETTEAAIEDQLDKSI</sequence>
<evidence type="ECO:0000256" key="1">
    <source>
        <dbReference type="ARBA" id="ARBA00022448"/>
    </source>
</evidence>
<dbReference type="PANTHER" id="PTHR45663:SF11">
    <property type="entry name" value="GEO12009P1"/>
    <property type="match status" value="1"/>
</dbReference>